<accession>A0ABQ0YTN1</accession>
<dbReference type="EMBL" id="BLAH01000125">
    <property type="protein sequence ID" value="GES39737.1"/>
    <property type="molecule type" value="Genomic_DNA"/>
</dbReference>
<comment type="caution">
    <text evidence="1">The sequence shown here is derived from an EMBL/GenBank/DDBJ whole genome shotgun (WGS) entry which is preliminary data.</text>
</comment>
<proteinExistence type="predicted"/>
<gene>
    <name evidence="1" type="ORF">RAJCM14343_5013</name>
</gene>
<dbReference type="Proteomes" id="UP000325466">
    <property type="component" value="Unassembled WGS sequence"/>
</dbReference>
<protein>
    <recommendedName>
        <fullName evidence="3">Multicopper oxidase</fullName>
    </recommendedName>
</protein>
<evidence type="ECO:0000313" key="2">
    <source>
        <dbReference type="Proteomes" id="UP000325466"/>
    </source>
</evidence>
<evidence type="ECO:0008006" key="3">
    <source>
        <dbReference type="Google" id="ProtNLM"/>
    </source>
</evidence>
<name>A0ABQ0YTN1_9NOCA</name>
<reference evidence="1 2" key="1">
    <citation type="journal article" date="2018" name="Biodegradation">
        <title>1,4-Dioxane degradation characteristics of Rhodococcus aetherivorans JCM 14343.</title>
        <authorList>
            <person name="Inoue D."/>
            <person name="Tsunoda T."/>
            <person name="Yamamoto N."/>
            <person name="Ike M."/>
            <person name="Sei K."/>
        </authorList>
    </citation>
    <scope>NUCLEOTIDE SEQUENCE [LARGE SCALE GENOMIC DNA]</scope>
    <source>
        <strain evidence="1 2">JCM 14343</strain>
    </source>
</reference>
<sequence>MTRLLGRAHSGGGVALRRTPQDAEVGTMDMGLMHMLHMLMMQMHHMLMPGMPMHHMMPM</sequence>
<organism evidence="1 2">
    <name type="scientific">Rhodococcus aetherivorans</name>
    <dbReference type="NCBI Taxonomy" id="191292"/>
    <lineage>
        <taxon>Bacteria</taxon>
        <taxon>Bacillati</taxon>
        <taxon>Actinomycetota</taxon>
        <taxon>Actinomycetes</taxon>
        <taxon>Mycobacteriales</taxon>
        <taxon>Nocardiaceae</taxon>
        <taxon>Rhodococcus</taxon>
    </lineage>
</organism>
<keyword evidence="2" id="KW-1185">Reference proteome</keyword>
<evidence type="ECO:0000313" key="1">
    <source>
        <dbReference type="EMBL" id="GES39737.1"/>
    </source>
</evidence>